<dbReference type="GO" id="GO:0051536">
    <property type="term" value="F:iron-sulfur cluster binding"/>
    <property type="evidence" value="ECO:0007669"/>
    <property type="project" value="InterPro"/>
</dbReference>
<reference evidence="2 3" key="1">
    <citation type="submission" date="2012-06" db="EMBL/GenBank/DDBJ databases">
        <title>The complete chromosome of genome of Turneriella parva DSM 21527.</title>
        <authorList>
            <consortium name="US DOE Joint Genome Institute (JGI-PGF)"/>
            <person name="Lucas S."/>
            <person name="Han J."/>
            <person name="Lapidus A."/>
            <person name="Bruce D."/>
            <person name="Goodwin L."/>
            <person name="Pitluck S."/>
            <person name="Peters L."/>
            <person name="Kyrpides N."/>
            <person name="Mavromatis K."/>
            <person name="Ivanova N."/>
            <person name="Mikhailova N."/>
            <person name="Chertkov O."/>
            <person name="Detter J.C."/>
            <person name="Tapia R."/>
            <person name="Han C."/>
            <person name="Land M."/>
            <person name="Hauser L."/>
            <person name="Markowitz V."/>
            <person name="Cheng J.-F."/>
            <person name="Hugenholtz P."/>
            <person name="Woyke T."/>
            <person name="Wu D."/>
            <person name="Gronow S."/>
            <person name="Wellnitz S."/>
            <person name="Brambilla E."/>
            <person name="Klenk H.-P."/>
            <person name="Eisen J.A."/>
        </authorList>
    </citation>
    <scope>NUCLEOTIDE SEQUENCE [LARGE SCALE GENOMIC DNA]</scope>
    <source>
        <strain evidence="3">ATCC BAA-1111 / DSM 21527 / NCTC 11395 / H</strain>
    </source>
</reference>
<dbReference type="InterPro" id="IPR002871">
    <property type="entry name" value="NIF_FeS_clus_asmbl_NifU_N"/>
</dbReference>
<sequence>MPTYSDDILRLAEANMVPLLPGEPTVELANRLCGDRIIIAAAVQVGGALEIHWQAEGCAILKASAAYLARTLKGISREAALQRVSEFMRTFEVEAKSTPEGPLAPVYKLPARYKCALLPWQACENFLRERR</sequence>
<dbReference type="SUPFAM" id="SSF82649">
    <property type="entry name" value="SufE/NifU"/>
    <property type="match status" value="1"/>
</dbReference>
<dbReference type="Pfam" id="PF01592">
    <property type="entry name" value="NifU_N"/>
    <property type="match status" value="1"/>
</dbReference>
<name>I4B239_TURPD</name>
<evidence type="ECO:0000259" key="1">
    <source>
        <dbReference type="Pfam" id="PF01592"/>
    </source>
</evidence>
<dbReference type="Proteomes" id="UP000006048">
    <property type="component" value="Chromosome"/>
</dbReference>
<accession>I4B239</accession>
<evidence type="ECO:0000313" key="3">
    <source>
        <dbReference type="Proteomes" id="UP000006048"/>
    </source>
</evidence>
<evidence type="ECO:0000313" key="2">
    <source>
        <dbReference type="EMBL" id="AFM11346.1"/>
    </source>
</evidence>
<dbReference type="EMBL" id="CP002959">
    <property type="protein sequence ID" value="AFM11346.1"/>
    <property type="molecule type" value="Genomic_DNA"/>
</dbReference>
<dbReference type="KEGG" id="tpx:Turpa_0695"/>
<dbReference type="Gene3D" id="3.90.1010.10">
    <property type="match status" value="1"/>
</dbReference>
<dbReference type="HOGENOM" id="CLU_079283_4_0_12"/>
<feature type="domain" description="NIF system FeS cluster assembly NifU N-terminal" evidence="1">
    <location>
        <begin position="25"/>
        <end position="81"/>
    </location>
</feature>
<keyword evidence="3" id="KW-1185">Reference proteome</keyword>
<dbReference type="GO" id="GO:0016226">
    <property type="term" value="P:iron-sulfur cluster assembly"/>
    <property type="evidence" value="ECO:0007669"/>
    <property type="project" value="InterPro"/>
</dbReference>
<dbReference type="STRING" id="869212.Turpa_0695"/>
<gene>
    <name evidence="2" type="ordered locus">Turpa_0695</name>
</gene>
<protein>
    <submittedName>
        <fullName evidence="2">NifU family SUF system FeS assembly protein</fullName>
    </submittedName>
</protein>
<dbReference type="CDD" id="cd06664">
    <property type="entry name" value="IscU_like"/>
    <property type="match status" value="1"/>
</dbReference>
<dbReference type="AlphaFoldDB" id="I4B239"/>
<dbReference type="OrthoDB" id="9804157at2"/>
<dbReference type="RefSeq" id="WP_014801864.1">
    <property type="nucleotide sequence ID" value="NC_018020.1"/>
</dbReference>
<proteinExistence type="predicted"/>
<dbReference type="GO" id="GO:0005506">
    <property type="term" value="F:iron ion binding"/>
    <property type="evidence" value="ECO:0007669"/>
    <property type="project" value="InterPro"/>
</dbReference>
<organism evidence="2 3">
    <name type="scientific">Turneriella parva (strain ATCC BAA-1111 / DSM 21527 / NCTC 11395 / H)</name>
    <name type="common">Leptospira parva</name>
    <dbReference type="NCBI Taxonomy" id="869212"/>
    <lineage>
        <taxon>Bacteria</taxon>
        <taxon>Pseudomonadati</taxon>
        <taxon>Spirochaetota</taxon>
        <taxon>Spirochaetia</taxon>
        <taxon>Leptospirales</taxon>
        <taxon>Leptospiraceae</taxon>
        <taxon>Turneriella</taxon>
    </lineage>
</organism>